<sequence>MQLKDLNNNVCLQLNLVEGFSFAKTELRSRGDKMARLLLVFLLVLLIGGCSDSDKLIRIDIIEETLDKPIMNSEKITDIETLFDKVTWETSKVQMARKEDVRLTFFYQFDKNEPERLEEYLIWFNDRGKAEMMDRNKPGSYGTLGKADAEKLKKLLNEKGDNLK</sequence>
<comment type="caution">
    <text evidence="1">The sequence shown here is derived from an EMBL/GenBank/DDBJ whole genome shotgun (WGS) entry which is preliminary data.</text>
</comment>
<evidence type="ECO:0000313" key="2">
    <source>
        <dbReference type="Proteomes" id="UP000215059"/>
    </source>
</evidence>
<dbReference type="EMBL" id="NOII01000001">
    <property type="protein sequence ID" value="OYD59570.1"/>
    <property type="molecule type" value="Genomic_DNA"/>
</dbReference>
<reference evidence="1 2" key="1">
    <citation type="submission" date="2017-07" db="EMBL/GenBank/DDBJ databases">
        <title>Fictibacillus sp. nov. GDSW-R2A3 Genome sequencing and assembly.</title>
        <authorList>
            <person name="Mayilraj S."/>
        </authorList>
    </citation>
    <scope>NUCLEOTIDE SEQUENCE [LARGE SCALE GENOMIC DNA]</scope>
    <source>
        <strain evidence="1 2">GDSW-R2A3</strain>
    </source>
</reference>
<name>A0A235FDU3_9BACL</name>
<proteinExistence type="predicted"/>
<organism evidence="1 2">
    <name type="scientific">Fictibacillus aquaticus</name>
    <dbReference type="NCBI Taxonomy" id="2021314"/>
    <lineage>
        <taxon>Bacteria</taxon>
        <taxon>Bacillati</taxon>
        <taxon>Bacillota</taxon>
        <taxon>Bacilli</taxon>
        <taxon>Bacillales</taxon>
        <taxon>Fictibacillaceae</taxon>
        <taxon>Fictibacillus</taxon>
    </lineage>
</organism>
<protein>
    <submittedName>
        <fullName evidence="1">Uncharacterized protein</fullName>
    </submittedName>
</protein>
<accession>A0A235FDU3</accession>
<evidence type="ECO:0000313" key="1">
    <source>
        <dbReference type="EMBL" id="OYD59570.1"/>
    </source>
</evidence>
<dbReference type="Proteomes" id="UP000215059">
    <property type="component" value="Unassembled WGS sequence"/>
</dbReference>
<gene>
    <name evidence="1" type="ORF">CGZ90_06680</name>
</gene>
<keyword evidence="2" id="KW-1185">Reference proteome</keyword>
<dbReference type="AlphaFoldDB" id="A0A235FDU3"/>